<evidence type="ECO:0000256" key="7">
    <source>
        <dbReference type="SAM" id="MobiDB-lite"/>
    </source>
</evidence>
<dbReference type="AlphaFoldDB" id="A0A562K7F2"/>
<feature type="domain" description="Integral membrane bound transporter" evidence="9">
    <location>
        <begin position="435"/>
        <end position="560"/>
    </location>
</feature>
<feature type="transmembrane region" description="Helical" evidence="8">
    <location>
        <begin position="425"/>
        <end position="442"/>
    </location>
</feature>
<comment type="similarity">
    <text evidence="6">Belongs to the YccS/YhfK family.</text>
</comment>
<keyword evidence="3 8" id="KW-0812">Transmembrane</keyword>
<dbReference type="EMBL" id="VLKI01000001">
    <property type="protein sequence ID" value="TWH91164.1"/>
    <property type="molecule type" value="Genomic_DNA"/>
</dbReference>
<sequence length="752" mass="85082">MSVNIYFNSLNRKTFAKIGDTMKHLHIKHHWLGRLLASDPGLIRFQKAGRATLSLMASVFTTLFIMNAAGFDALTPAIVSGMAGMMGIMIVMDDTKREKILTTFLLGVSAMAGITLGSSLAHNAYYIDIAMIVLIFGSFYLTRFGVRYFSLCMIGFMTIYFSSILKLTSSQLPWFYIGIWIGIAYAFLFNFILFQDTAKNLKRSIRSFHIQSNLTFNLLIQGMQDKELSPQRKKELQKNVLKLREYAIIASDYINEDDVQKLWPGLTPSQLRLYVFDTGMLIETLTDSIRSLKYADALEIDELRRLLIWVIQTLRDAEVLAQNYEEQNLQEAELAVQALRLLIMDLFNREDQPEGWLFLIRRIESIANHVIEGAITLQQALYSEKIMVKNSEEADEDLSETSKKDSGEKDSEDEEKTLKPSTKKAYQALVAAVLSIIVGQIISPAQPYWVLLTAFIVLLGTESIGRTYTKGFQRSIGTIIGAVIGFTLARLVSGHSALEVTLIFVAVFFAFYLLEVSYTLMSMFITMLVAFMYDLLLGGISISLIGARVLDTIAGAAIAFGVSTFVFPKKTKDKVADSFNEFLTELKPFVIEYIRGFREDVNVKELSGSAFALDQKLQTIKTEAQSLTQKPGSPRHSDVNRWITIFAAINYYARHLVASSYRKGFDYPDELVEVFKRIEEKLDLNIETLMEVIKGNGDGALVYSLEKEREQIERLAPTRKQSQRDLIHHLYYVWRINKTILELAVELGAGKE</sequence>
<evidence type="ECO:0000256" key="2">
    <source>
        <dbReference type="ARBA" id="ARBA00022475"/>
    </source>
</evidence>
<feature type="compositionally biased region" description="Basic and acidic residues" evidence="7">
    <location>
        <begin position="400"/>
        <end position="409"/>
    </location>
</feature>
<evidence type="ECO:0000313" key="11">
    <source>
        <dbReference type="Proteomes" id="UP000318667"/>
    </source>
</evidence>
<feature type="transmembrane region" description="Helical" evidence="8">
    <location>
        <begin position="549"/>
        <end position="567"/>
    </location>
</feature>
<evidence type="ECO:0000256" key="4">
    <source>
        <dbReference type="ARBA" id="ARBA00022989"/>
    </source>
</evidence>
<dbReference type="PANTHER" id="PTHR30509">
    <property type="entry name" value="P-HYDROXYBENZOIC ACID EFFLUX PUMP SUBUNIT-RELATED"/>
    <property type="match status" value="1"/>
</dbReference>
<comment type="caution">
    <text evidence="10">The sequence shown here is derived from an EMBL/GenBank/DDBJ whole genome shotgun (WGS) entry which is preliminary data.</text>
</comment>
<feature type="transmembrane region" description="Helical" evidence="8">
    <location>
        <begin position="148"/>
        <end position="168"/>
    </location>
</feature>
<reference evidence="10 11" key="1">
    <citation type="journal article" date="2015" name="Stand. Genomic Sci.">
        <title>Genomic Encyclopedia of Bacterial and Archaeal Type Strains, Phase III: the genomes of soil and plant-associated and newly described type strains.</title>
        <authorList>
            <person name="Whitman W.B."/>
            <person name="Woyke T."/>
            <person name="Klenk H.P."/>
            <person name="Zhou Y."/>
            <person name="Lilburn T.G."/>
            <person name="Beck B.J."/>
            <person name="De Vos P."/>
            <person name="Vandamme P."/>
            <person name="Eisen J.A."/>
            <person name="Garrity G."/>
            <person name="Hugenholtz P."/>
            <person name="Kyrpides N.C."/>
        </authorList>
    </citation>
    <scope>NUCLEOTIDE SEQUENCE [LARGE SCALE GENOMIC DNA]</scope>
    <source>
        <strain evidence="10 11">CGMCC 1.10115</strain>
    </source>
</reference>
<keyword evidence="2" id="KW-1003">Cell membrane</keyword>
<keyword evidence="11" id="KW-1185">Reference proteome</keyword>
<evidence type="ECO:0000256" key="3">
    <source>
        <dbReference type="ARBA" id="ARBA00022692"/>
    </source>
</evidence>
<evidence type="ECO:0000256" key="1">
    <source>
        <dbReference type="ARBA" id="ARBA00004651"/>
    </source>
</evidence>
<protein>
    <submittedName>
        <fullName evidence="10">Fusaric acid resistance family protein</fullName>
    </submittedName>
</protein>
<comment type="subcellular location">
    <subcellularLocation>
        <location evidence="1">Cell membrane</location>
        <topology evidence="1">Multi-pass membrane protein</topology>
    </subcellularLocation>
</comment>
<gene>
    <name evidence="10" type="ORF">IQ19_00618</name>
</gene>
<dbReference type="Proteomes" id="UP000318667">
    <property type="component" value="Unassembled WGS sequence"/>
</dbReference>
<dbReference type="PANTHER" id="PTHR30509:SF9">
    <property type="entry name" value="MULTIDRUG RESISTANCE PROTEIN MDTO"/>
    <property type="match status" value="1"/>
</dbReference>
<evidence type="ECO:0000256" key="8">
    <source>
        <dbReference type="SAM" id="Phobius"/>
    </source>
</evidence>
<feature type="region of interest" description="Disordered" evidence="7">
    <location>
        <begin position="392"/>
        <end position="419"/>
    </location>
</feature>
<feature type="transmembrane region" description="Helical" evidence="8">
    <location>
        <begin position="51"/>
        <end position="71"/>
    </location>
</feature>
<evidence type="ECO:0000256" key="6">
    <source>
        <dbReference type="ARBA" id="ARBA00043993"/>
    </source>
</evidence>
<feature type="transmembrane region" description="Helical" evidence="8">
    <location>
        <begin position="174"/>
        <end position="194"/>
    </location>
</feature>
<keyword evidence="5 8" id="KW-0472">Membrane</keyword>
<keyword evidence="4 8" id="KW-1133">Transmembrane helix</keyword>
<name>A0A562K7F2_9BACI</name>
<evidence type="ECO:0000313" key="10">
    <source>
        <dbReference type="EMBL" id="TWH91164.1"/>
    </source>
</evidence>
<feature type="transmembrane region" description="Helical" evidence="8">
    <location>
        <begin position="472"/>
        <end position="491"/>
    </location>
</feature>
<feature type="transmembrane region" description="Helical" evidence="8">
    <location>
        <begin position="100"/>
        <end position="118"/>
    </location>
</feature>
<dbReference type="GO" id="GO:0005886">
    <property type="term" value="C:plasma membrane"/>
    <property type="evidence" value="ECO:0007669"/>
    <property type="project" value="UniProtKB-SubCell"/>
</dbReference>
<evidence type="ECO:0000259" key="9">
    <source>
        <dbReference type="Pfam" id="PF13515"/>
    </source>
</evidence>
<proteinExistence type="inferred from homology"/>
<accession>A0A562K7F2</accession>
<dbReference type="RefSeq" id="WP_415803135.1">
    <property type="nucleotide sequence ID" value="NZ_CBCSDC010000030.1"/>
</dbReference>
<dbReference type="InterPro" id="IPR049453">
    <property type="entry name" value="Memb_transporter_dom"/>
</dbReference>
<evidence type="ECO:0000256" key="5">
    <source>
        <dbReference type="ARBA" id="ARBA00023136"/>
    </source>
</evidence>
<dbReference type="Pfam" id="PF13515">
    <property type="entry name" value="FUSC_2"/>
    <property type="match status" value="1"/>
</dbReference>
<feature type="transmembrane region" description="Helical" evidence="8">
    <location>
        <begin position="124"/>
        <end position="141"/>
    </location>
</feature>
<organism evidence="10 11">
    <name type="scientific">Cytobacillus oceanisediminis</name>
    <dbReference type="NCBI Taxonomy" id="665099"/>
    <lineage>
        <taxon>Bacteria</taxon>
        <taxon>Bacillati</taxon>
        <taxon>Bacillota</taxon>
        <taxon>Bacilli</taxon>
        <taxon>Bacillales</taxon>
        <taxon>Bacillaceae</taxon>
        <taxon>Cytobacillus</taxon>
    </lineage>
</organism>